<dbReference type="AlphaFoldDB" id="A0A3M7SMN0"/>
<dbReference type="OrthoDB" id="3941110at2759"/>
<dbReference type="PANTHER" id="PTHR41775">
    <property type="entry name" value="SECRETED PROTEIN-RELATED"/>
    <property type="match status" value="1"/>
</dbReference>
<evidence type="ECO:0000256" key="1">
    <source>
        <dbReference type="SAM" id="SignalP"/>
    </source>
</evidence>
<gene>
    <name evidence="2" type="ORF">BpHYR1_046214</name>
</gene>
<protein>
    <submittedName>
        <fullName evidence="2">Peptidase M6</fullName>
    </submittedName>
</protein>
<reference evidence="2 3" key="1">
    <citation type="journal article" date="2018" name="Sci. Rep.">
        <title>Genomic signatures of local adaptation to the degree of environmental predictability in rotifers.</title>
        <authorList>
            <person name="Franch-Gras L."/>
            <person name="Hahn C."/>
            <person name="Garcia-Roger E.M."/>
            <person name="Carmona M.J."/>
            <person name="Serra M."/>
            <person name="Gomez A."/>
        </authorList>
    </citation>
    <scope>NUCLEOTIDE SEQUENCE [LARGE SCALE GENOMIC DNA]</scope>
    <source>
        <strain evidence="2">HYR1</strain>
    </source>
</reference>
<dbReference type="EMBL" id="REGN01001096">
    <property type="protein sequence ID" value="RNA37091.1"/>
    <property type="molecule type" value="Genomic_DNA"/>
</dbReference>
<name>A0A3M7SMN0_BRAPC</name>
<accession>A0A3M7SMN0</accession>
<keyword evidence="1" id="KW-0732">Signal</keyword>
<dbReference type="Proteomes" id="UP000276133">
    <property type="component" value="Unassembled WGS sequence"/>
</dbReference>
<feature type="signal peptide" evidence="1">
    <location>
        <begin position="1"/>
        <end position="18"/>
    </location>
</feature>
<sequence>MNLLLNFLLLSLFGLIKTDLLSKCRLQNPSPYGTGIGFPRVKNRVNSVGILNVSVLFVDFNDNPANRTTQDIFSIISPTSEAFFFKSSYGRLQVKLRPYFKWLRMSKRSIDYNMSPSISYTAQKAYISEASSLAKGWDFSTSQLIVVMTNPYVYAVPYGPTFNANLGGGFTVNGKVFENAVSSGKDLLYWKGYWLNHEMSHAMGLPDLYEYASGSQFKFTGGWSIMGNINGLGREYFGWERWLLGWIQDSQIICGTFTIHSYLRVTLTAIEIPNGLKLIVVPIAENKAVVIESRKKYGFDDKITKPGLLVYLVDSSSRGGTGPIKVLPLNLNDNNKMNATMSVGSEFNYENIKIFYQSSSSTTDDVIVFKH</sequence>
<evidence type="ECO:0000313" key="3">
    <source>
        <dbReference type="Proteomes" id="UP000276133"/>
    </source>
</evidence>
<keyword evidence="3" id="KW-1185">Reference proteome</keyword>
<organism evidence="2 3">
    <name type="scientific">Brachionus plicatilis</name>
    <name type="common">Marine rotifer</name>
    <name type="synonym">Brachionus muelleri</name>
    <dbReference type="NCBI Taxonomy" id="10195"/>
    <lineage>
        <taxon>Eukaryota</taxon>
        <taxon>Metazoa</taxon>
        <taxon>Spiralia</taxon>
        <taxon>Gnathifera</taxon>
        <taxon>Rotifera</taxon>
        <taxon>Eurotatoria</taxon>
        <taxon>Monogononta</taxon>
        <taxon>Pseudotrocha</taxon>
        <taxon>Ploima</taxon>
        <taxon>Brachionidae</taxon>
        <taxon>Brachionus</taxon>
    </lineage>
</organism>
<comment type="caution">
    <text evidence="2">The sequence shown here is derived from an EMBL/GenBank/DDBJ whole genome shotgun (WGS) entry which is preliminary data.</text>
</comment>
<feature type="chain" id="PRO_5018107904" evidence="1">
    <location>
        <begin position="19"/>
        <end position="371"/>
    </location>
</feature>
<dbReference type="PANTHER" id="PTHR41775:SF1">
    <property type="entry name" value="PEPTIDASE M6-LIKE DOMAIN-CONTAINING PROTEIN"/>
    <property type="match status" value="1"/>
</dbReference>
<proteinExistence type="predicted"/>
<evidence type="ECO:0000313" key="2">
    <source>
        <dbReference type="EMBL" id="RNA37091.1"/>
    </source>
</evidence>